<dbReference type="InterPro" id="IPR010982">
    <property type="entry name" value="Lambda_DNA-bd_dom_sf"/>
</dbReference>
<dbReference type="GO" id="GO:0003677">
    <property type="term" value="F:DNA binding"/>
    <property type="evidence" value="ECO:0007669"/>
    <property type="project" value="InterPro"/>
</dbReference>
<gene>
    <name evidence="2" type="ORF">BCF74_11537</name>
</gene>
<comment type="caution">
    <text evidence="2">The sequence shown here is derived from an EMBL/GenBank/DDBJ whole genome shotgun (WGS) entry which is preliminary data.</text>
</comment>
<dbReference type="RefSeq" id="WP_106297839.1">
    <property type="nucleotide sequence ID" value="NZ_PVTI01000015.1"/>
</dbReference>
<organism evidence="2 3">
    <name type="scientific">Knoellia remsis</name>
    <dbReference type="NCBI Taxonomy" id="407159"/>
    <lineage>
        <taxon>Bacteria</taxon>
        <taxon>Bacillati</taxon>
        <taxon>Actinomycetota</taxon>
        <taxon>Actinomycetes</taxon>
        <taxon>Micrococcales</taxon>
        <taxon>Intrasporangiaceae</taxon>
        <taxon>Knoellia</taxon>
    </lineage>
</organism>
<evidence type="ECO:0008006" key="4">
    <source>
        <dbReference type="Google" id="ProtNLM"/>
    </source>
</evidence>
<feature type="region of interest" description="Disordered" evidence="1">
    <location>
        <begin position="148"/>
        <end position="175"/>
    </location>
</feature>
<dbReference type="AlphaFoldDB" id="A0A2T0UHW8"/>
<reference evidence="2 3" key="1">
    <citation type="submission" date="2018-03" db="EMBL/GenBank/DDBJ databases">
        <title>Genomic Encyclopedia of Archaeal and Bacterial Type Strains, Phase II (KMG-II): from individual species to whole genera.</title>
        <authorList>
            <person name="Goeker M."/>
        </authorList>
    </citation>
    <scope>NUCLEOTIDE SEQUENCE [LARGE SCALE GENOMIC DNA]</scope>
    <source>
        <strain evidence="2 3">ATCC BAA-1496</strain>
    </source>
</reference>
<dbReference type="CDD" id="cd00093">
    <property type="entry name" value="HTH_XRE"/>
    <property type="match status" value="1"/>
</dbReference>
<name>A0A2T0UHW8_9MICO</name>
<dbReference type="InterPro" id="IPR001387">
    <property type="entry name" value="Cro/C1-type_HTH"/>
</dbReference>
<sequence length="175" mass="19340">MNPDQLNDKITAELEQAASRLTVADAVGLALRDHRRRLGLSQRAYAAMRHLGASTVARLETMAGVFRLDTVVGALDGTGYSLAVVRLGEGESGELAAVVQPTDWSTTELLARVRGDSRRFPAHHETMPVTFPPRWWWHREFFTNAGPEPRWYAPRPPRTSLPTAQPDEDEASPAA</sequence>
<evidence type="ECO:0000256" key="1">
    <source>
        <dbReference type="SAM" id="MobiDB-lite"/>
    </source>
</evidence>
<proteinExistence type="predicted"/>
<evidence type="ECO:0000313" key="2">
    <source>
        <dbReference type="EMBL" id="PRY57525.1"/>
    </source>
</evidence>
<dbReference type="OrthoDB" id="4838141at2"/>
<dbReference type="EMBL" id="PVTI01000015">
    <property type="protein sequence ID" value="PRY57525.1"/>
    <property type="molecule type" value="Genomic_DNA"/>
</dbReference>
<evidence type="ECO:0000313" key="3">
    <source>
        <dbReference type="Proteomes" id="UP000237822"/>
    </source>
</evidence>
<feature type="compositionally biased region" description="Acidic residues" evidence="1">
    <location>
        <begin position="166"/>
        <end position="175"/>
    </location>
</feature>
<dbReference type="Proteomes" id="UP000237822">
    <property type="component" value="Unassembled WGS sequence"/>
</dbReference>
<accession>A0A2T0UHW8</accession>
<keyword evidence="3" id="KW-1185">Reference proteome</keyword>
<dbReference type="SUPFAM" id="SSF47413">
    <property type="entry name" value="lambda repressor-like DNA-binding domains"/>
    <property type="match status" value="1"/>
</dbReference>
<protein>
    <recommendedName>
        <fullName evidence="4">Helix-turn-helix protein</fullName>
    </recommendedName>
</protein>